<dbReference type="InterPro" id="IPR002885">
    <property type="entry name" value="PPR_rpt"/>
</dbReference>
<evidence type="ECO:0000256" key="2">
    <source>
        <dbReference type="ARBA" id="ARBA00022737"/>
    </source>
</evidence>
<dbReference type="InterPro" id="IPR005493">
    <property type="entry name" value="RraA/RraA-like"/>
</dbReference>
<evidence type="ECO:0000256" key="4">
    <source>
        <dbReference type="RuleBase" id="RU004338"/>
    </source>
</evidence>
<name>A0ABQ8A8I0_BRANA</name>
<comment type="similarity">
    <text evidence="1">Belongs to the PPR family. P subfamily.</text>
</comment>
<reference evidence="5 6" key="1">
    <citation type="submission" date="2021-05" db="EMBL/GenBank/DDBJ databases">
        <title>Genome Assembly of Synthetic Allotetraploid Brassica napus Reveals Homoeologous Exchanges between Subgenomes.</title>
        <authorList>
            <person name="Davis J.T."/>
        </authorList>
    </citation>
    <scope>NUCLEOTIDE SEQUENCE [LARGE SCALE GENOMIC DNA]</scope>
    <source>
        <strain evidence="6">cv. Da-Ae</strain>
        <tissue evidence="5">Seedling</tissue>
    </source>
</reference>
<keyword evidence="4" id="KW-0456">Lyase</keyword>
<dbReference type="Pfam" id="PF13041">
    <property type="entry name" value="PPR_2"/>
    <property type="match status" value="2"/>
</dbReference>
<dbReference type="EMBL" id="JAGKQM010000013">
    <property type="protein sequence ID" value="KAH0888340.1"/>
    <property type="molecule type" value="Genomic_DNA"/>
</dbReference>
<dbReference type="Pfam" id="PF03737">
    <property type="entry name" value="RraA-like"/>
    <property type="match status" value="1"/>
</dbReference>
<organism evidence="5 6">
    <name type="scientific">Brassica napus</name>
    <name type="common">Rape</name>
    <dbReference type="NCBI Taxonomy" id="3708"/>
    <lineage>
        <taxon>Eukaryota</taxon>
        <taxon>Viridiplantae</taxon>
        <taxon>Streptophyta</taxon>
        <taxon>Embryophyta</taxon>
        <taxon>Tracheophyta</taxon>
        <taxon>Spermatophyta</taxon>
        <taxon>Magnoliopsida</taxon>
        <taxon>eudicotyledons</taxon>
        <taxon>Gunneridae</taxon>
        <taxon>Pentapetalae</taxon>
        <taxon>rosids</taxon>
        <taxon>malvids</taxon>
        <taxon>Brassicales</taxon>
        <taxon>Brassicaceae</taxon>
        <taxon>Brassiceae</taxon>
        <taxon>Brassica</taxon>
    </lineage>
</organism>
<comment type="catalytic activity">
    <reaction evidence="4">
        <text>4-hydroxy-4-methyl-2-oxoglutarate = 2 pyruvate</text>
        <dbReference type="Rhea" id="RHEA:22748"/>
        <dbReference type="ChEBI" id="CHEBI:15361"/>
        <dbReference type="ChEBI" id="CHEBI:58276"/>
        <dbReference type="EC" id="4.1.3.17"/>
    </reaction>
</comment>
<dbReference type="Pfam" id="PF12854">
    <property type="entry name" value="PPR_1"/>
    <property type="match status" value="3"/>
</dbReference>
<dbReference type="NCBIfam" id="TIGR01935">
    <property type="entry name" value="NOT-MenG"/>
    <property type="match status" value="1"/>
</dbReference>
<protein>
    <recommendedName>
        <fullName evidence="4">4-hydroxy-4-methyl-2-oxoglutarate aldolase</fullName>
        <shortName evidence="4">HMG aldolase</shortName>
        <ecNumber evidence="4">4.1.1.112</ecNumber>
        <ecNumber evidence="4">4.1.3.17</ecNumber>
    </recommendedName>
    <alternativeName>
        <fullName evidence="4">Oxaloacetate decarboxylase</fullName>
    </alternativeName>
</protein>
<keyword evidence="2" id="KW-0677">Repeat</keyword>
<dbReference type="PROSITE" id="PS51375">
    <property type="entry name" value="PPR"/>
    <property type="match status" value="7"/>
</dbReference>
<dbReference type="Gene3D" id="1.25.40.10">
    <property type="entry name" value="Tetratricopeptide repeat domain"/>
    <property type="match status" value="5"/>
</dbReference>
<feature type="repeat" description="PPR" evidence="3">
    <location>
        <begin position="326"/>
        <end position="360"/>
    </location>
</feature>
<feature type="repeat" description="PPR" evidence="3">
    <location>
        <begin position="256"/>
        <end position="290"/>
    </location>
</feature>
<feature type="repeat" description="PPR" evidence="3">
    <location>
        <begin position="291"/>
        <end position="325"/>
    </location>
</feature>
<dbReference type="InterPro" id="IPR010203">
    <property type="entry name" value="RraA"/>
</dbReference>
<dbReference type="NCBIfam" id="TIGR00756">
    <property type="entry name" value="PPR"/>
    <property type="match status" value="8"/>
</dbReference>
<accession>A0ABQ8A8I0</accession>
<comment type="function">
    <text evidence="4">Catalyzes the aldol cleavage of 4-hydroxy-4-methyl-2-oxoglutarate (HMG) into 2 molecules of pyruvate. Also contains a secondary oxaloacetate (OAA) decarboxylase activity due to the common pyruvate enolate transition state formed following C-C bond cleavage in the retro-aldol and decarboxylation reactions.</text>
</comment>
<dbReference type="PANTHER" id="PTHR47933:SF11">
    <property type="entry name" value="PENTATRICOPEPTIDE REPEAT-CONTAINING PROTEIN 2"/>
    <property type="match status" value="1"/>
</dbReference>
<comment type="similarity">
    <text evidence="4">Belongs to the class II aldolase/RraA-like family.</text>
</comment>
<dbReference type="SUPFAM" id="SSF89562">
    <property type="entry name" value="RraA-like"/>
    <property type="match status" value="1"/>
</dbReference>
<feature type="repeat" description="PPR" evidence="3">
    <location>
        <begin position="395"/>
        <end position="429"/>
    </location>
</feature>
<dbReference type="InterPro" id="IPR011990">
    <property type="entry name" value="TPR-like_helical_dom_sf"/>
</dbReference>
<dbReference type="EC" id="4.1.1.112" evidence="4"/>
<proteinExistence type="inferred from homology"/>
<feature type="repeat" description="PPR" evidence="3">
    <location>
        <begin position="430"/>
        <end position="464"/>
    </location>
</feature>
<evidence type="ECO:0000256" key="3">
    <source>
        <dbReference type="PROSITE-ProRule" id="PRU00708"/>
    </source>
</evidence>
<feature type="repeat" description="PPR" evidence="3">
    <location>
        <begin position="221"/>
        <end position="255"/>
    </location>
</feature>
<comment type="cofactor">
    <cofactor evidence="4">
        <name>a divalent metal cation</name>
        <dbReference type="ChEBI" id="CHEBI:60240"/>
    </cofactor>
</comment>
<dbReference type="EC" id="4.1.3.17" evidence="4"/>
<keyword evidence="4" id="KW-0479">Metal-binding</keyword>
<comment type="caution">
    <text evidence="5">The sequence shown here is derived from an EMBL/GenBank/DDBJ whole genome shotgun (WGS) entry which is preliminary data.</text>
</comment>
<dbReference type="InterPro" id="IPR051240">
    <property type="entry name" value="Mito_RNA-Proc/Resp"/>
</dbReference>
<dbReference type="Gene3D" id="3.50.30.40">
    <property type="entry name" value="Ribonuclease E inhibitor RraA/RraA-like"/>
    <property type="match status" value="1"/>
</dbReference>
<evidence type="ECO:0000313" key="5">
    <source>
        <dbReference type="EMBL" id="KAH0888340.1"/>
    </source>
</evidence>
<sequence>MATMLNPTRFHQLLPSRLFSAAAAPLQHYFTDNPPIKPWPKRLFPKRLVSMITQQQNIDLALQIFLYAGRSHPGFTHNYDTYHSILFKLSRARAFDPIESLMSELRNSHPPIRCGENIFIDLLRNYGLAGRFESSLRIFLRIPDYNVRRSVRSLNTLLNVLIQNRRFDLVHAMFKNSKESFGITPNIFTCNLLVKALCKKNDVESAYKVLDEIPEMGLVPNLVTYTTILGGYVARGDMEAGEKVLGEMLDRGWEPDATTYTVLMDGYCKLGRFSEAAKVMDDMERNGIEANEVTYGVMIRALCKEGKAGEARNMFDEMLERGFMPDSSLCCKVIDALCKDRKVDEACSLWRKMLKKNCMPDNALLSTLIHWLCRDGRVTEARKLFDEFEKGSIPSLLTYNTLISGMCEKGELTEAGRLWDDMVERKCKPNAFTYNVLIEGLSKKGNVKEGVRVLEEMLENGCFPNKTTFLILFEGLQESGKEEDAIKIVSMAVMSGKVDRECWELFLRKFAGKLDKGVVVLEELLLHEMAFVTTAEVCDANQDLIRSGELRALQPVFQIYGRRQIFSGPVVTVKVFEDNGLIRQFLEEKGNGRVLVVDGGGSQRCAILGGNPVVQAQNNGWAGIIVNGCIRDVDEINGCDIGVRALASHPIKASKKGLGEQRVPVNIAGTRICDGEWVYADTDGVLVSQTELSV</sequence>
<gene>
    <name evidence="5" type="ORF">HID58_050769</name>
</gene>
<feature type="repeat" description="PPR" evidence="3">
    <location>
        <begin position="186"/>
        <end position="220"/>
    </location>
</feature>
<evidence type="ECO:0000256" key="1">
    <source>
        <dbReference type="ARBA" id="ARBA00007626"/>
    </source>
</evidence>
<comment type="catalytic activity">
    <reaction evidence="4">
        <text>oxaloacetate + H(+) = pyruvate + CO2</text>
        <dbReference type="Rhea" id="RHEA:15641"/>
        <dbReference type="ChEBI" id="CHEBI:15361"/>
        <dbReference type="ChEBI" id="CHEBI:15378"/>
        <dbReference type="ChEBI" id="CHEBI:16452"/>
        <dbReference type="ChEBI" id="CHEBI:16526"/>
        <dbReference type="EC" id="4.1.1.112"/>
    </reaction>
</comment>
<dbReference type="Proteomes" id="UP000824890">
    <property type="component" value="Unassembled WGS sequence"/>
</dbReference>
<dbReference type="CDD" id="cd16841">
    <property type="entry name" value="RraA_family"/>
    <property type="match status" value="1"/>
</dbReference>
<comment type="subunit">
    <text evidence="4">Homotrimer.</text>
</comment>
<dbReference type="PANTHER" id="PTHR47933">
    <property type="entry name" value="PENTATRICOPEPTIDE REPEAT-CONTAINING PROTEIN 1, MITOCHONDRIAL"/>
    <property type="match status" value="1"/>
</dbReference>
<evidence type="ECO:0000313" key="6">
    <source>
        <dbReference type="Proteomes" id="UP000824890"/>
    </source>
</evidence>
<dbReference type="NCBIfam" id="NF006875">
    <property type="entry name" value="PRK09372.1"/>
    <property type="match status" value="1"/>
</dbReference>
<keyword evidence="6" id="KW-1185">Reference proteome</keyword>
<dbReference type="InterPro" id="IPR036704">
    <property type="entry name" value="RraA/RraA-like_sf"/>
</dbReference>